<dbReference type="InterPro" id="IPR004557">
    <property type="entry name" value="PrmC-related"/>
</dbReference>
<keyword evidence="6" id="KW-0539">Nucleus</keyword>
<evidence type="ECO:0000313" key="19">
    <source>
        <dbReference type="Proteomes" id="UP001152795"/>
    </source>
</evidence>
<gene>
    <name evidence="18" type="ORF">PACLA_8A010526</name>
</gene>
<evidence type="ECO:0000256" key="3">
    <source>
        <dbReference type="ARBA" id="ARBA00022603"/>
    </source>
</evidence>
<dbReference type="NCBIfam" id="TIGR00537">
    <property type="entry name" value="hemK_rel_arch"/>
    <property type="match status" value="1"/>
</dbReference>
<protein>
    <recommendedName>
        <fullName evidence="15">Methyltransferase HEMK2</fullName>
    </recommendedName>
    <alternativeName>
        <fullName evidence="14">HemK methyltransferase family member 2</fullName>
    </alternativeName>
    <alternativeName>
        <fullName evidence="12">Lysine N-methyltransferase 9</fullName>
    </alternativeName>
    <alternativeName>
        <fullName evidence="11">Methylarsonite methyltransferase N6AMT1</fullName>
    </alternativeName>
    <alternativeName>
        <fullName evidence="16">Methyltransferase N6AMT1</fullName>
    </alternativeName>
    <alternativeName>
        <fullName evidence="13">Protein N(5)-glutamine methyltransferase</fullName>
    </alternativeName>
</protein>
<evidence type="ECO:0000256" key="12">
    <source>
        <dbReference type="ARBA" id="ARBA00076540"/>
    </source>
</evidence>
<evidence type="ECO:0000256" key="5">
    <source>
        <dbReference type="ARBA" id="ARBA00022691"/>
    </source>
</evidence>
<dbReference type="SUPFAM" id="SSF53335">
    <property type="entry name" value="S-adenosyl-L-methionine-dependent methyltransferases"/>
    <property type="match status" value="1"/>
</dbReference>
<dbReference type="InterPro" id="IPR052190">
    <property type="entry name" value="Euk-Arch_PrmC-MTase"/>
</dbReference>
<evidence type="ECO:0000256" key="9">
    <source>
        <dbReference type="ARBA" id="ARBA00053180"/>
    </source>
</evidence>
<evidence type="ECO:0000256" key="13">
    <source>
        <dbReference type="ARBA" id="ARBA00080992"/>
    </source>
</evidence>
<dbReference type="FunFam" id="3.40.50.150:FF:000077">
    <property type="entry name" value="HemK methyltransferase family member 2"/>
    <property type="match status" value="1"/>
</dbReference>
<proteinExistence type="inferred from homology"/>
<keyword evidence="4" id="KW-0808">Transferase</keyword>
<comment type="similarity">
    <text evidence="2">Belongs to the eukaryotic/archaeal PrmC-related family.</text>
</comment>
<dbReference type="Proteomes" id="UP001152795">
    <property type="component" value="Unassembled WGS sequence"/>
</dbReference>
<evidence type="ECO:0000256" key="16">
    <source>
        <dbReference type="ARBA" id="ARBA00093667"/>
    </source>
</evidence>
<evidence type="ECO:0000256" key="11">
    <source>
        <dbReference type="ARBA" id="ARBA00075330"/>
    </source>
</evidence>
<evidence type="ECO:0000256" key="14">
    <source>
        <dbReference type="ARBA" id="ARBA00083337"/>
    </source>
</evidence>
<reference evidence="18" key="1">
    <citation type="submission" date="2020-04" db="EMBL/GenBank/DDBJ databases">
        <authorList>
            <person name="Alioto T."/>
            <person name="Alioto T."/>
            <person name="Gomez Garrido J."/>
        </authorList>
    </citation>
    <scope>NUCLEOTIDE SEQUENCE</scope>
    <source>
        <strain evidence="18">A484AB</strain>
    </source>
</reference>
<dbReference type="InterPro" id="IPR029063">
    <property type="entry name" value="SAM-dependent_MTases_sf"/>
</dbReference>
<comment type="subunit">
    <text evidence="10">Heterodimer; heterodimerization with TRMT112 is required for S-adenosyl-L-methionine-binding.</text>
</comment>
<sequence length="210" mass="23438">MFSTPEYGHVYTYEDVYEPSEDSFLLLDALEKDSEFLLSLKPSVCLEVGSGSGIVVTFLASILGEHVHYVATDINPNACICTQETAQKNGVTVSVLNTNMIDGCRFSQDCKVDVLMFNPPYVVTPSHEISDRGISAAWAGGRHGREIMDKIFPIVPNILSENGVFYLLVLEENKPDEIRDIMSSYSLVTTTVLRRRARNENLSVLRIARR</sequence>
<dbReference type="GO" id="GO:0005634">
    <property type="term" value="C:nucleus"/>
    <property type="evidence" value="ECO:0007669"/>
    <property type="project" value="UniProtKB-SubCell"/>
</dbReference>
<comment type="catalytic activity">
    <reaction evidence="7">
        <text>L-lysyl-[histone] + S-adenosyl-L-methionine = N(6)-methyl-L-lysyl-[histone] + S-adenosyl-L-homocysteine + H(+)</text>
        <dbReference type="Rhea" id="RHEA:10024"/>
        <dbReference type="Rhea" id="RHEA-COMP:9845"/>
        <dbReference type="Rhea" id="RHEA-COMP:9846"/>
        <dbReference type="ChEBI" id="CHEBI:15378"/>
        <dbReference type="ChEBI" id="CHEBI:29969"/>
        <dbReference type="ChEBI" id="CHEBI:57856"/>
        <dbReference type="ChEBI" id="CHEBI:59789"/>
        <dbReference type="ChEBI" id="CHEBI:61929"/>
    </reaction>
    <physiologicalReaction direction="left-to-right" evidence="7">
        <dbReference type="Rhea" id="RHEA:10025"/>
    </physiologicalReaction>
</comment>
<keyword evidence="19" id="KW-1185">Reference proteome</keyword>
<evidence type="ECO:0000256" key="7">
    <source>
        <dbReference type="ARBA" id="ARBA00048619"/>
    </source>
</evidence>
<evidence type="ECO:0000256" key="4">
    <source>
        <dbReference type="ARBA" id="ARBA00022679"/>
    </source>
</evidence>
<evidence type="ECO:0000256" key="1">
    <source>
        <dbReference type="ARBA" id="ARBA00004123"/>
    </source>
</evidence>
<organism evidence="18 19">
    <name type="scientific">Paramuricea clavata</name>
    <name type="common">Red gorgonian</name>
    <name type="synonym">Violescent sea-whip</name>
    <dbReference type="NCBI Taxonomy" id="317549"/>
    <lineage>
        <taxon>Eukaryota</taxon>
        <taxon>Metazoa</taxon>
        <taxon>Cnidaria</taxon>
        <taxon>Anthozoa</taxon>
        <taxon>Octocorallia</taxon>
        <taxon>Malacalcyonacea</taxon>
        <taxon>Plexauridae</taxon>
        <taxon>Paramuricea</taxon>
    </lineage>
</organism>
<evidence type="ECO:0000256" key="6">
    <source>
        <dbReference type="ARBA" id="ARBA00023242"/>
    </source>
</evidence>
<evidence type="ECO:0000313" key="18">
    <source>
        <dbReference type="EMBL" id="CAB3985289.1"/>
    </source>
</evidence>
<comment type="subcellular location">
    <subcellularLocation>
        <location evidence="1">Nucleus</location>
    </subcellularLocation>
</comment>
<dbReference type="GO" id="GO:0035657">
    <property type="term" value="C:eRF1 methyltransferase complex"/>
    <property type="evidence" value="ECO:0007669"/>
    <property type="project" value="TreeGrafter"/>
</dbReference>
<name>A0A6S7G874_PARCT</name>
<feature type="domain" description="Methyltransferase small" evidence="17">
    <location>
        <begin position="25"/>
        <end position="124"/>
    </location>
</feature>
<comment type="caution">
    <text evidence="18">The sequence shown here is derived from an EMBL/GenBank/DDBJ whole genome shotgun (WGS) entry which is preliminary data.</text>
</comment>
<evidence type="ECO:0000259" key="17">
    <source>
        <dbReference type="Pfam" id="PF05175"/>
    </source>
</evidence>
<keyword evidence="3 18" id="KW-0489">Methyltransferase</keyword>
<dbReference type="OrthoDB" id="406152at2759"/>
<evidence type="ECO:0000256" key="15">
    <source>
        <dbReference type="ARBA" id="ARBA00093624"/>
    </source>
</evidence>
<dbReference type="AlphaFoldDB" id="A0A6S7G874"/>
<dbReference type="GO" id="GO:0032259">
    <property type="term" value="P:methylation"/>
    <property type="evidence" value="ECO:0007669"/>
    <property type="project" value="UniProtKB-KW"/>
</dbReference>
<dbReference type="Gene3D" id="3.40.50.150">
    <property type="entry name" value="Vaccinia Virus protein VP39"/>
    <property type="match status" value="1"/>
</dbReference>
<comment type="catalytic activity">
    <reaction evidence="8">
        <text>methylarsonous acid + S-adenosyl-L-methionine = dimethylarsinate + S-adenosyl-L-homocysteine + 2 H(+)</text>
        <dbReference type="Rhea" id="RHEA:11684"/>
        <dbReference type="ChEBI" id="CHEBI:15378"/>
        <dbReference type="ChEBI" id="CHEBI:16223"/>
        <dbReference type="ChEBI" id="CHEBI:17826"/>
        <dbReference type="ChEBI" id="CHEBI:57856"/>
        <dbReference type="ChEBI" id="CHEBI:59789"/>
    </reaction>
</comment>
<dbReference type="PANTHER" id="PTHR45875:SF1">
    <property type="entry name" value="METHYLTRANSFERASE N6AMT1"/>
    <property type="match status" value="1"/>
</dbReference>
<evidence type="ECO:0000256" key="8">
    <source>
        <dbReference type="ARBA" id="ARBA00050903"/>
    </source>
</evidence>
<dbReference type="InterPro" id="IPR007848">
    <property type="entry name" value="Small_mtfrase_dom"/>
</dbReference>
<dbReference type="GO" id="GO:0036009">
    <property type="term" value="F:protein-glutamine N-methyltransferase activity"/>
    <property type="evidence" value="ECO:0007669"/>
    <property type="project" value="UniProtKB-ARBA"/>
</dbReference>
<evidence type="ECO:0000256" key="2">
    <source>
        <dbReference type="ARBA" id="ARBA00006149"/>
    </source>
</evidence>
<dbReference type="PANTHER" id="PTHR45875">
    <property type="entry name" value="METHYLTRANSFERASE N6AMT1"/>
    <property type="match status" value="1"/>
</dbReference>
<dbReference type="Pfam" id="PF05175">
    <property type="entry name" value="MTS"/>
    <property type="match status" value="1"/>
</dbReference>
<evidence type="ECO:0000256" key="10">
    <source>
        <dbReference type="ARBA" id="ARBA00062344"/>
    </source>
</evidence>
<accession>A0A6S7G874</accession>
<dbReference type="EMBL" id="CACRXK020000852">
    <property type="protein sequence ID" value="CAB3985289.1"/>
    <property type="molecule type" value="Genomic_DNA"/>
</dbReference>
<dbReference type="CDD" id="cd02440">
    <property type="entry name" value="AdoMet_MTases"/>
    <property type="match status" value="1"/>
</dbReference>
<comment type="function">
    <text evidence="9">Methyltransferase that can methylate proteins and, to a lower extent, arsenic. Catalytic subunit of a heterodimer with TRMT112, which monomethylates 'Lys-12' of histone H4 (H4K12me1), a modification present at the promoters of numerous genes encoding cell cycle regulators. Catalytic subunit of a heterodimer with TRMT112, which catalyzes N5-methylation of Glu residue of proteins with a Gly-Gln-Xaa-Xaa-Xaa-Arg motif. Methylates ETF1 on 'Gln-185'; ETF1 needs to be complexed to ERF3 in its GTP-bound form to be efficiently methylated. May also play a role in the modulation of arsenic-induced toxicity by mediating the conversion of monomethylarsonous acid (3+) into the less toxic dimethylarsonic acid. It however only plays a limited role in arsenic metabolism compared with AS3MT.</text>
</comment>
<keyword evidence="5" id="KW-0949">S-adenosyl-L-methionine</keyword>